<sequence>MKSLKEKRVQGGAKRDFVRALGVVGLLVLAGCAGTPEFRDEQGDVVEGSIASLERLQIRGRDQGVVIRGRDAQAPVLLWLAGGPGGSEIGWVRTYLGELEEHFVVVHWDQPGVGMSYGAADYVEISVQDYVDDLIDLSAQLKQRFGRKVYVAGHSYGSVLGLLASSQRPDLFAAYFAVAQHVNSLENDLIGYQYLMGRAQSLGKTEIVKRLEDQGPPPYSEQNGDNYIYLFQKLHVYSPRNADTGGEPDFWSMVFPDEYNLVDSINLIRGLLKAVPQVYPRLVPYDMEEMVPELEIPVFFFHGGLDMTCVQDIAYRYFEGLEAPHKEFIWYEDAGHNICYQEPQRFVRDLVERVQWVGQHL</sequence>
<dbReference type="PRINTS" id="PR00793">
    <property type="entry name" value="PROAMNOPTASE"/>
</dbReference>
<dbReference type="Pfam" id="PF12697">
    <property type="entry name" value="Abhydrolase_6"/>
    <property type="match status" value="1"/>
</dbReference>
<feature type="domain" description="AB hydrolase-1" evidence="3">
    <location>
        <begin position="85"/>
        <end position="348"/>
    </location>
</feature>
<evidence type="ECO:0000313" key="4">
    <source>
        <dbReference type="EMBL" id="KGE70927.1"/>
    </source>
</evidence>
<evidence type="ECO:0000256" key="2">
    <source>
        <dbReference type="ARBA" id="ARBA00022801"/>
    </source>
</evidence>
<dbReference type="GO" id="GO:0016020">
    <property type="term" value="C:membrane"/>
    <property type="evidence" value="ECO:0007669"/>
    <property type="project" value="TreeGrafter"/>
</dbReference>
<dbReference type="GO" id="GO:0008233">
    <property type="term" value="F:peptidase activity"/>
    <property type="evidence" value="ECO:0007669"/>
    <property type="project" value="InterPro"/>
</dbReference>
<reference evidence="4 5" key="1">
    <citation type="submission" date="2014-05" db="EMBL/GenBank/DDBJ databases">
        <title>De novo Genome Sequence of Spirocheata sp.</title>
        <authorList>
            <person name="Shivani Y."/>
            <person name="Subhash Y."/>
            <person name="Tushar L."/>
            <person name="Sasikala C."/>
            <person name="Ramana C.V."/>
        </authorList>
    </citation>
    <scope>NUCLEOTIDE SEQUENCE [LARGE SCALE GENOMIC DNA]</scope>
    <source>
        <strain evidence="4 5">JC230</strain>
    </source>
</reference>
<dbReference type="RefSeq" id="WP_037549505.1">
    <property type="nucleotide sequence ID" value="NZ_JNUP01000071.1"/>
</dbReference>
<dbReference type="PROSITE" id="PS51257">
    <property type="entry name" value="PROKAR_LIPOPROTEIN"/>
    <property type="match status" value="1"/>
</dbReference>
<dbReference type="SUPFAM" id="SSF53474">
    <property type="entry name" value="alpha/beta-Hydrolases"/>
    <property type="match status" value="1"/>
</dbReference>
<dbReference type="OrthoDB" id="53505at2"/>
<dbReference type="STRING" id="1480694.DC28_13365"/>
<name>A0A098QWR4_9SPIO</name>
<dbReference type="InterPro" id="IPR000073">
    <property type="entry name" value="AB_hydrolase_1"/>
</dbReference>
<dbReference type="InterPro" id="IPR029058">
    <property type="entry name" value="AB_hydrolase_fold"/>
</dbReference>
<dbReference type="PANTHER" id="PTHR43798">
    <property type="entry name" value="MONOACYLGLYCEROL LIPASE"/>
    <property type="match status" value="1"/>
</dbReference>
<proteinExistence type="inferred from homology"/>
<dbReference type="Proteomes" id="UP000029692">
    <property type="component" value="Unassembled WGS sequence"/>
</dbReference>
<evidence type="ECO:0000259" key="3">
    <source>
        <dbReference type="Pfam" id="PF12697"/>
    </source>
</evidence>
<dbReference type="eggNOG" id="COG2267">
    <property type="taxonomic scope" value="Bacteria"/>
</dbReference>
<comment type="caution">
    <text evidence="4">The sequence shown here is derived from an EMBL/GenBank/DDBJ whole genome shotgun (WGS) entry which is preliminary data.</text>
</comment>
<organism evidence="4 5">
    <name type="scientific">Spirochaeta lutea</name>
    <dbReference type="NCBI Taxonomy" id="1480694"/>
    <lineage>
        <taxon>Bacteria</taxon>
        <taxon>Pseudomonadati</taxon>
        <taxon>Spirochaetota</taxon>
        <taxon>Spirochaetia</taxon>
        <taxon>Spirochaetales</taxon>
        <taxon>Spirochaetaceae</taxon>
        <taxon>Spirochaeta</taxon>
    </lineage>
</organism>
<evidence type="ECO:0000313" key="5">
    <source>
        <dbReference type="Proteomes" id="UP000029692"/>
    </source>
</evidence>
<gene>
    <name evidence="4" type="ORF">DC28_13365</name>
</gene>
<dbReference type="Gene3D" id="3.40.50.1820">
    <property type="entry name" value="alpha/beta hydrolase"/>
    <property type="match status" value="1"/>
</dbReference>
<dbReference type="AlphaFoldDB" id="A0A098QWR4"/>
<dbReference type="InterPro" id="IPR050266">
    <property type="entry name" value="AB_hydrolase_sf"/>
</dbReference>
<dbReference type="GO" id="GO:0006508">
    <property type="term" value="P:proteolysis"/>
    <property type="evidence" value="ECO:0007669"/>
    <property type="project" value="InterPro"/>
</dbReference>
<keyword evidence="5" id="KW-1185">Reference proteome</keyword>
<comment type="similarity">
    <text evidence="1">Belongs to the peptidase S33 family.</text>
</comment>
<evidence type="ECO:0000256" key="1">
    <source>
        <dbReference type="ARBA" id="ARBA00010088"/>
    </source>
</evidence>
<keyword evidence="2" id="KW-0378">Hydrolase</keyword>
<dbReference type="InterPro" id="IPR002410">
    <property type="entry name" value="Peptidase_S33"/>
</dbReference>
<dbReference type="PANTHER" id="PTHR43798:SF33">
    <property type="entry name" value="HYDROLASE, PUTATIVE (AFU_ORTHOLOGUE AFUA_2G14860)-RELATED"/>
    <property type="match status" value="1"/>
</dbReference>
<dbReference type="EMBL" id="JNUP01000071">
    <property type="protein sequence ID" value="KGE70927.1"/>
    <property type="molecule type" value="Genomic_DNA"/>
</dbReference>
<protein>
    <recommendedName>
        <fullName evidence="3">AB hydrolase-1 domain-containing protein</fullName>
    </recommendedName>
</protein>
<accession>A0A098QWR4</accession>